<dbReference type="SUPFAM" id="SSF52540">
    <property type="entry name" value="P-loop containing nucleoside triphosphate hydrolases"/>
    <property type="match status" value="1"/>
</dbReference>
<dbReference type="PANTHER" id="PTHR46457">
    <property type="entry name" value="DNA REPAIR PROTEIN RAD51 HOMOLOG 4"/>
    <property type="match status" value="1"/>
</dbReference>
<evidence type="ECO:0000313" key="6">
    <source>
        <dbReference type="Proteomes" id="UP000559256"/>
    </source>
</evidence>
<dbReference type="Proteomes" id="UP000559256">
    <property type="component" value="Unassembled WGS sequence"/>
</dbReference>
<evidence type="ECO:0000259" key="4">
    <source>
        <dbReference type="PROSITE" id="PS50162"/>
    </source>
</evidence>
<evidence type="ECO:0000256" key="2">
    <source>
        <dbReference type="ARBA" id="ARBA00023242"/>
    </source>
</evidence>
<dbReference type="GO" id="GO:0042148">
    <property type="term" value="P:DNA strand invasion"/>
    <property type="evidence" value="ECO:0007669"/>
    <property type="project" value="TreeGrafter"/>
</dbReference>
<feature type="domain" description="RecA family profile 1" evidence="4">
    <location>
        <begin position="94"/>
        <end position="293"/>
    </location>
</feature>
<accession>A0A8H5GXX6</accession>
<dbReference type="GO" id="GO:0005524">
    <property type="term" value="F:ATP binding"/>
    <property type="evidence" value="ECO:0007669"/>
    <property type="project" value="InterPro"/>
</dbReference>
<comment type="subcellular location">
    <subcellularLocation>
        <location evidence="1">Nucleus</location>
    </subcellularLocation>
</comment>
<dbReference type="InterPro" id="IPR027417">
    <property type="entry name" value="P-loop_NTPase"/>
</dbReference>
<dbReference type="GO" id="GO:0005657">
    <property type="term" value="C:replication fork"/>
    <property type="evidence" value="ECO:0007669"/>
    <property type="project" value="TreeGrafter"/>
</dbReference>
<dbReference type="InterPro" id="IPR020588">
    <property type="entry name" value="RecA_ATP-bd"/>
</dbReference>
<dbReference type="GO" id="GO:0007131">
    <property type="term" value="P:reciprocal meiotic recombination"/>
    <property type="evidence" value="ECO:0007669"/>
    <property type="project" value="TreeGrafter"/>
</dbReference>
<dbReference type="EMBL" id="JAACJM010000004">
    <property type="protein sequence ID" value="KAF5373047.1"/>
    <property type="molecule type" value="Genomic_DNA"/>
</dbReference>
<evidence type="ECO:0000313" key="5">
    <source>
        <dbReference type="EMBL" id="KAF5373047.1"/>
    </source>
</evidence>
<dbReference type="GO" id="GO:0003697">
    <property type="term" value="F:single-stranded DNA binding"/>
    <property type="evidence" value="ECO:0007669"/>
    <property type="project" value="TreeGrafter"/>
</dbReference>
<dbReference type="GO" id="GO:0005815">
    <property type="term" value="C:microtubule organizing center"/>
    <property type="evidence" value="ECO:0007669"/>
    <property type="project" value="TreeGrafter"/>
</dbReference>
<sequence>MRLDSEILSPDPLPAPLVQVLSNLGIRTTTDLLFDRDASRDSSSGHSPIQFRAVNLYGRLPSGTISLRDLERSLSRVLERVATPGVSASDLQKQDRAYVTSFPALNKILDQESSRGFLMSHVYEISGDRGAGKSTLVLNTALGHLLSECSEVLWIDTTGDFAVDRALETLRVMNEERQHPPSSTMDLDSDPFAPSPPSSESIMGEVLARLHVSVAFDIQTIYEILDSLGLFLDSDESYTPIKCIIIDSLTPLLSKHFSAVSAQGHAMMTAFMRHLKELAVKYGSVVFVVNNATLIDIKKPKTQNTGSSSNEGIAPNFPYRSRLNLLANKKPALGPSFVYMTDATLWLAEWKNSQEDGEDREPDTTLHVLEVLKSRVSSSNTWCKFKIRGGMIV</sequence>
<dbReference type="PANTHER" id="PTHR46457:SF1">
    <property type="entry name" value="DNA REPAIR PROTEIN RAD51 HOMOLOG 4"/>
    <property type="match status" value="1"/>
</dbReference>
<proteinExistence type="predicted"/>
<reference evidence="5 6" key="1">
    <citation type="journal article" date="2020" name="ISME J.">
        <title>Uncovering the hidden diversity of litter-decomposition mechanisms in mushroom-forming fungi.</title>
        <authorList>
            <person name="Floudas D."/>
            <person name="Bentzer J."/>
            <person name="Ahren D."/>
            <person name="Johansson T."/>
            <person name="Persson P."/>
            <person name="Tunlid A."/>
        </authorList>
    </citation>
    <scope>NUCLEOTIDE SEQUENCE [LARGE SCALE GENOMIC DNA]</scope>
    <source>
        <strain evidence="5 6">CBS 291.85</strain>
    </source>
</reference>
<keyword evidence="2" id="KW-0539">Nucleus</keyword>
<gene>
    <name evidence="5" type="ORF">D9758_001603</name>
</gene>
<dbReference type="PROSITE" id="PS50162">
    <property type="entry name" value="RECA_2"/>
    <property type="match status" value="1"/>
</dbReference>
<dbReference type="GO" id="GO:0000723">
    <property type="term" value="P:telomere maintenance"/>
    <property type="evidence" value="ECO:0007669"/>
    <property type="project" value="TreeGrafter"/>
</dbReference>
<dbReference type="OrthoDB" id="336321at2759"/>
<dbReference type="GO" id="GO:0000724">
    <property type="term" value="P:double-strand break repair via homologous recombination"/>
    <property type="evidence" value="ECO:0007669"/>
    <property type="project" value="TreeGrafter"/>
</dbReference>
<dbReference type="InterPro" id="IPR051988">
    <property type="entry name" value="HRR_RAD51_Paralog"/>
</dbReference>
<feature type="region of interest" description="Disordered" evidence="3">
    <location>
        <begin position="176"/>
        <end position="198"/>
    </location>
</feature>
<keyword evidence="6" id="KW-1185">Reference proteome</keyword>
<dbReference type="AlphaFoldDB" id="A0A8H5GXX6"/>
<evidence type="ECO:0000256" key="3">
    <source>
        <dbReference type="SAM" id="MobiDB-lite"/>
    </source>
</evidence>
<comment type="caution">
    <text evidence="5">The sequence shown here is derived from an EMBL/GenBank/DDBJ whole genome shotgun (WGS) entry which is preliminary data.</text>
</comment>
<evidence type="ECO:0000256" key="1">
    <source>
        <dbReference type="ARBA" id="ARBA00004123"/>
    </source>
</evidence>
<protein>
    <recommendedName>
        <fullName evidence="4">RecA family profile 1 domain-containing protein</fullName>
    </recommendedName>
</protein>
<dbReference type="GO" id="GO:0140664">
    <property type="term" value="F:ATP-dependent DNA damage sensor activity"/>
    <property type="evidence" value="ECO:0007669"/>
    <property type="project" value="InterPro"/>
</dbReference>
<dbReference type="GO" id="GO:0033063">
    <property type="term" value="C:Rad51B-Rad51C-Rad51D-XRCC2 complex"/>
    <property type="evidence" value="ECO:0007669"/>
    <property type="project" value="TreeGrafter"/>
</dbReference>
<dbReference type="Gene3D" id="3.40.50.300">
    <property type="entry name" value="P-loop containing nucleotide triphosphate hydrolases"/>
    <property type="match status" value="1"/>
</dbReference>
<name>A0A8H5GXX6_9AGAR</name>
<dbReference type="GO" id="GO:0000400">
    <property type="term" value="F:four-way junction DNA binding"/>
    <property type="evidence" value="ECO:0007669"/>
    <property type="project" value="TreeGrafter"/>
</dbReference>
<organism evidence="5 6">
    <name type="scientific">Tetrapyrgos nigripes</name>
    <dbReference type="NCBI Taxonomy" id="182062"/>
    <lineage>
        <taxon>Eukaryota</taxon>
        <taxon>Fungi</taxon>
        <taxon>Dikarya</taxon>
        <taxon>Basidiomycota</taxon>
        <taxon>Agaricomycotina</taxon>
        <taxon>Agaricomycetes</taxon>
        <taxon>Agaricomycetidae</taxon>
        <taxon>Agaricales</taxon>
        <taxon>Marasmiineae</taxon>
        <taxon>Marasmiaceae</taxon>
        <taxon>Tetrapyrgos</taxon>
    </lineage>
</organism>